<dbReference type="InterPro" id="IPR017853">
    <property type="entry name" value="GH"/>
</dbReference>
<keyword evidence="3" id="KW-0732">Signal</keyword>
<dbReference type="RefSeq" id="WP_136724895.1">
    <property type="nucleotide sequence ID" value="NZ_SUMC01000015.1"/>
</dbReference>
<dbReference type="AlphaFoldDB" id="A0A4U0SMK8"/>
<organism evidence="5 6">
    <name type="scientific">Actinacidiphila oryziradicis</name>
    <dbReference type="NCBI Taxonomy" id="2571141"/>
    <lineage>
        <taxon>Bacteria</taxon>
        <taxon>Bacillati</taxon>
        <taxon>Actinomycetota</taxon>
        <taxon>Actinomycetes</taxon>
        <taxon>Kitasatosporales</taxon>
        <taxon>Streptomycetaceae</taxon>
        <taxon>Actinacidiphila</taxon>
    </lineage>
</organism>
<dbReference type="GO" id="GO:0004565">
    <property type="term" value="F:beta-galactosidase activity"/>
    <property type="evidence" value="ECO:0007669"/>
    <property type="project" value="InterPro"/>
</dbReference>
<feature type="domain" description="Glycoside hydrolase family 42 N-terminal" evidence="4">
    <location>
        <begin position="63"/>
        <end position="111"/>
    </location>
</feature>
<dbReference type="Proteomes" id="UP000305778">
    <property type="component" value="Unassembled WGS sequence"/>
</dbReference>
<feature type="signal peptide" evidence="3">
    <location>
        <begin position="1"/>
        <end position="34"/>
    </location>
</feature>
<evidence type="ECO:0000256" key="3">
    <source>
        <dbReference type="SAM" id="SignalP"/>
    </source>
</evidence>
<sequence>MPHTSKRSGRRTAPLLAAAAVVAASACLVSPAGAATGSATGAPKLWATQLQFDDNGTPWSVAQFQAIKAKGMNSVEINMPWTQIEPSKGTFDFSELDTELANATAAGIRIVPIFWQAGWRGSPAAWITDTETTSTGGTGIAPPWWNLTEQQDYFDYVTATVAHITHNPGYGGSILNYGRLDAQWSDNGDGGWATADIDYFHQHWLPQTYRTIARFNSANGTAYTSFDQVPAAAPGQPLAGVYQDFRQWSVLDTYDRLTAAVRKVSSGPLYYYFGGHISNAPDIGNLPDVFFTLARKYNLTIIEDAAQSPGLTLTFGSLANAYHVKLAQEWTAPVDAEMPAQAVQWISNYGMGLPYGGGEDFFIHDGTSKDVIAYPIYTAALSQLQGLKGSYPQQPVAVYFDYSKAWGNPDGGSLSNVENEITALWSRHQSGFTVVTSDEVKNHAVDLGKFRAVLPLNGEDANVTAYQKSGGTVLTNGDQLTQYAPAYADLSSAHALQVVPTTASDHRSAQLVLAEINPYFRYDGAVVLHPAGLNLAAGRYHAVDAATGKALPQVAEPDGGACVPLSLATATLAEWKLLPGPAPAGTPVPASCSTTAGGATTIGATADSNDGSSGVVFQNVGATGAGADGNLTTTTIGGQSAYQTWTTAQTGVGSANAYLQLDPGSAVARAATVTLTVTYWSQAGQGFTAQYDATDNPYQNGPTVTGSGSGSWQTATLTLTGAQFDEAQNLQADLRLAATDPSLPLYIHSVQLSTGDQ</sequence>
<keyword evidence="2" id="KW-0326">Glycosidase</keyword>
<dbReference type="GO" id="GO:0009341">
    <property type="term" value="C:beta-galactosidase complex"/>
    <property type="evidence" value="ECO:0007669"/>
    <property type="project" value="InterPro"/>
</dbReference>
<accession>A0A4U0SMK8</accession>
<dbReference type="SUPFAM" id="SSF51445">
    <property type="entry name" value="(Trans)glycosidases"/>
    <property type="match status" value="1"/>
</dbReference>
<evidence type="ECO:0000313" key="5">
    <source>
        <dbReference type="EMBL" id="TKA10318.1"/>
    </source>
</evidence>
<evidence type="ECO:0000313" key="6">
    <source>
        <dbReference type="Proteomes" id="UP000305778"/>
    </source>
</evidence>
<dbReference type="OrthoDB" id="4022093at2"/>
<keyword evidence="1 5" id="KW-0378">Hydrolase</keyword>
<gene>
    <name evidence="5" type="ORF">FCI23_17915</name>
</gene>
<comment type="caution">
    <text evidence="5">The sequence shown here is derived from an EMBL/GenBank/DDBJ whole genome shotgun (WGS) entry which is preliminary data.</text>
</comment>
<feature type="chain" id="PRO_5020270660" evidence="3">
    <location>
        <begin position="35"/>
        <end position="757"/>
    </location>
</feature>
<reference evidence="5 6" key="1">
    <citation type="submission" date="2019-04" db="EMBL/GenBank/DDBJ databases">
        <title>Streptomyces oryziradicis sp. nov., a novel actinomycete isolated from rhizosphere soil of rice (Oryza sativa L.).</title>
        <authorList>
            <person name="Li C."/>
        </authorList>
    </citation>
    <scope>NUCLEOTIDE SEQUENCE [LARGE SCALE GENOMIC DNA]</scope>
    <source>
        <strain evidence="5 6">NEAU-C40</strain>
    </source>
</reference>
<dbReference type="Gene3D" id="3.20.20.80">
    <property type="entry name" value="Glycosidases"/>
    <property type="match status" value="1"/>
</dbReference>
<dbReference type="EMBL" id="SUMC01000015">
    <property type="protein sequence ID" value="TKA10318.1"/>
    <property type="molecule type" value="Genomic_DNA"/>
</dbReference>
<dbReference type="InterPro" id="IPR013529">
    <property type="entry name" value="Glyco_hydro_42_N"/>
</dbReference>
<evidence type="ECO:0000256" key="2">
    <source>
        <dbReference type="ARBA" id="ARBA00023295"/>
    </source>
</evidence>
<proteinExistence type="predicted"/>
<evidence type="ECO:0000256" key="1">
    <source>
        <dbReference type="ARBA" id="ARBA00022801"/>
    </source>
</evidence>
<protein>
    <submittedName>
        <fullName evidence="5">Glycoside hydrolase family 42</fullName>
    </submittedName>
</protein>
<evidence type="ECO:0000259" key="4">
    <source>
        <dbReference type="Pfam" id="PF02449"/>
    </source>
</evidence>
<keyword evidence="6" id="KW-1185">Reference proteome</keyword>
<name>A0A4U0SMK8_9ACTN</name>
<dbReference type="GO" id="GO:0005975">
    <property type="term" value="P:carbohydrate metabolic process"/>
    <property type="evidence" value="ECO:0007669"/>
    <property type="project" value="InterPro"/>
</dbReference>
<dbReference type="Pfam" id="PF02449">
    <property type="entry name" value="Glyco_hydro_42"/>
    <property type="match status" value="1"/>
</dbReference>
<dbReference type="PROSITE" id="PS51257">
    <property type="entry name" value="PROKAR_LIPOPROTEIN"/>
    <property type="match status" value="1"/>
</dbReference>